<dbReference type="Proteomes" id="UP000444185">
    <property type="component" value="Unassembled WGS sequence"/>
</dbReference>
<dbReference type="EMBL" id="WTYF01000004">
    <property type="protein sequence ID" value="MXO51052.1"/>
    <property type="molecule type" value="Genomic_DNA"/>
</dbReference>
<dbReference type="SUPFAM" id="SSF49478">
    <property type="entry name" value="Cna protein B-type domain"/>
    <property type="match status" value="1"/>
</dbReference>
<feature type="compositionally biased region" description="Low complexity" evidence="1">
    <location>
        <begin position="326"/>
        <end position="338"/>
    </location>
</feature>
<evidence type="ECO:0000313" key="3">
    <source>
        <dbReference type="Proteomes" id="UP000444185"/>
    </source>
</evidence>
<dbReference type="Gene3D" id="2.60.40.10">
    <property type="entry name" value="Immunoglobulins"/>
    <property type="match status" value="1"/>
</dbReference>
<dbReference type="OrthoDB" id="121544at2"/>
<feature type="compositionally biased region" description="Low complexity" evidence="1">
    <location>
        <begin position="368"/>
        <end position="384"/>
    </location>
</feature>
<evidence type="ECO:0000256" key="1">
    <source>
        <dbReference type="SAM" id="MobiDB-lite"/>
    </source>
</evidence>
<reference evidence="2 3" key="1">
    <citation type="submission" date="2019-12" db="EMBL/GenBank/DDBJ databases">
        <title>Genomic-based taxomic classification of the family Erythrobacteraceae.</title>
        <authorList>
            <person name="Xu L."/>
        </authorList>
    </citation>
    <scope>NUCLEOTIDE SEQUENCE [LARGE SCALE GENOMIC DNA]</scope>
    <source>
        <strain evidence="2 3">DSM 16225</strain>
    </source>
</reference>
<protein>
    <recommendedName>
        <fullName evidence="4">SD-repeat containing protein B domain-containing protein</fullName>
    </recommendedName>
</protein>
<dbReference type="InterPro" id="IPR013783">
    <property type="entry name" value="Ig-like_fold"/>
</dbReference>
<organism evidence="2 3">
    <name type="scientific">Qipengyuania gaetbuli</name>
    <dbReference type="NCBI Taxonomy" id="266952"/>
    <lineage>
        <taxon>Bacteria</taxon>
        <taxon>Pseudomonadati</taxon>
        <taxon>Pseudomonadota</taxon>
        <taxon>Alphaproteobacteria</taxon>
        <taxon>Sphingomonadales</taxon>
        <taxon>Erythrobacteraceae</taxon>
        <taxon>Qipengyuania</taxon>
    </lineage>
</organism>
<comment type="caution">
    <text evidence="2">The sequence shown here is derived from an EMBL/GenBank/DDBJ whole genome shotgun (WGS) entry which is preliminary data.</text>
</comment>
<feature type="region of interest" description="Disordered" evidence="1">
    <location>
        <begin position="200"/>
        <end position="404"/>
    </location>
</feature>
<feature type="compositionally biased region" description="Low complexity" evidence="1">
    <location>
        <begin position="307"/>
        <end position="319"/>
    </location>
</feature>
<gene>
    <name evidence="2" type="ORF">GRI42_07025</name>
</gene>
<keyword evidence="3" id="KW-1185">Reference proteome</keyword>
<sequence>MSRRKIVGGAGTAILITAAVGYGLAPGDKAQRTKIPAPKRFDPQEAGPSVSLRRPLPTPSFGADDPASSKAGLNARKIGPKARFSGSGSDVPVLAQASLEEAAKKRPPAYTPLLPKAGTAQAPAAAPEEPAPAVQLAVSENAPSPVLGDAEAEELPVPAFGAGPDPVIEPAEPVLAAAPKADEAVNAANVEVLGVPLAPVPLDTQPLPETSDEPTGEFAQAFVTEQPEVSTSSFITETEAVPETDEPEVETSQLAPAPEVDAAGEAVARDHAEAEENTSSPFSEEPLVGGLEPANPAPPAPPPPQVEPETTPPEVTEPITAPPAPAEELAPAAAATAPLAPPPQPASAEQVPEYERLSFAPRSRRAVPARTQAAATAAEPAPQVDSTSYVAAPSPPVRTPPAAAEAPASYASLTSGLIKRGNAASASAQPAGAELTSAPGLRGAIAGDGPLISYQDELILEVRVNGASETDTIIAYGTRGGLYLPLGPLVRILDLAISVTDEGRYAHGWILDESRTLTIDLRSGTIEAGGKTIKTDGVLAAPFDGELYLRADQYEALFPLSVKADLRSQSVQITTLEKFPFEERLARMVRRAKLEAAAGNKPKDDFERVVAPYRPLSIPTADVELRAVSDSNFGTRAEGDFYVAGDLGYLSAEGYFSGDTKNGPTASLFKVGRIDPDADLLGPLAATAFSAGDINSASMAIGLRSVAGRGAMVTNAPSQVGSVFDRVDLRGILPDGYEVELYRNDILVGSTRDAVNGQYEFLQIPVDFGLNVFRFVFFGPQGQRSEVVERISVGDGRLPEGKLVYSIDAAQKQQNLLGVRPPNYIEPAGYGDWRTSAQLSYGVTSGLTALAGAAWFEDRGEDRWLATTGLRTGIAGLAVKVDAGVADGGSYAFGGGVGGRFGRSSVTLSHMEYGGEFPDETVGLGNQFLRRATELDFNTAISLGGDGSGLTVPVSARIRNYEGIDGRNTFSAGTRASARTSGFLISNTLDYSRTSGGGIEAFDQLFGSFDLATLSRSDTRGRLSLGYSVLPEADLLNASLEVDHRLDDRTSIRGSAGYFFEAKQPAFGLSAAREFDTFTLAFDARYSFVDKSHFVGLRLGYSLGRDPLRGRVFMARPGLAASGGASLRAFRDLDGDGVYGPPDEPVEGVDFISFNRTGTTDDQGVAQLSGLGVGRAVTVQMDPTTLPDIDLAPQRKGIEIVPRPGTIQAIDFPIVALSEVEGTARFADAQGRGVSGVRLRLLNPKGEVISFAKTEVDGYFFFERVQPGRYTLAIDPDQISRLGLCELDGEAIVIDPQSSIVTRDLTIRQCD</sequence>
<proteinExistence type="predicted"/>
<dbReference type="RefSeq" id="WP_160607586.1">
    <property type="nucleotide sequence ID" value="NZ_WTYF01000004.1"/>
</dbReference>
<evidence type="ECO:0008006" key="4">
    <source>
        <dbReference type="Google" id="ProtNLM"/>
    </source>
</evidence>
<feature type="compositionally biased region" description="Low complexity" evidence="1">
    <location>
        <begin position="120"/>
        <end position="132"/>
    </location>
</feature>
<feature type="compositionally biased region" description="Pro residues" evidence="1">
    <location>
        <begin position="295"/>
        <end position="306"/>
    </location>
</feature>
<feature type="region of interest" description="Disordered" evidence="1">
    <location>
        <begin position="26"/>
        <end position="90"/>
    </location>
</feature>
<accession>A0A844Y1R3</accession>
<evidence type="ECO:0000313" key="2">
    <source>
        <dbReference type="EMBL" id="MXO51052.1"/>
    </source>
</evidence>
<feature type="compositionally biased region" description="Polar residues" evidence="1">
    <location>
        <begin position="227"/>
        <end position="236"/>
    </location>
</feature>
<name>A0A844Y1R3_9SPHN</name>
<feature type="compositionally biased region" description="Acidic residues" evidence="1">
    <location>
        <begin position="240"/>
        <end position="249"/>
    </location>
</feature>
<feature type="region of interest" description="Disordered" evidence="1">
    <location>
        <begin position="109"/>
        <end position="132"/>
    </location>
</feature>